<gene>
    <name evidence="1" type="ORF">CINCED_3A006254</name>
</gene>
<protein>
    <submittedName>
        <fullName evidence="1">Uncharacterized protein</fullName>
    </submittedName>
</protein>
<dbReference type="InterPro" id="IPR036397">
    <property type="entry name" value="RNaseH_sf"/>
</dbReference>
<evidence type="ECO:0000313" key="1">
    <source>
        <dbReference type="EMBL" id="VVC28972.1"/>
    </source>
</evidence>
<reference evidence="1 2" key="1">
    <citation type="submission" date="2019-08" db="EMBL/GenBank/DDBJ databases">
        <authorList>
            <person name="Alioto T."/>
            <person name="Alioto T."/>
            <person name="Gomez Garrido J."/>
        </authorList>
    </citation>
    <scope>NUCLEOTIDE SEQUENCE [LARGE SCALE GENOMIC DNA]</scope>
</reference>
<proteinExistence type="predicted"/>
<sequence length="142" mass="16645">MINVLVDLSTFRRHKKWLKLMKLVPEDQIVNRNYYLTVLVTLHERVRKKRPMLLKNKSWILNQDNASAHNALSVKRYLASKGTLVLEHVSYSPDLVPCDFYLFPKIKSALKGTRFESLKEVKRKSAELLNGLTKTDFQHCFE</sequence>
<dbReference type="PANTHER" id="PTHR46060">
    <property type="entry name" value="MARINER MOS1 TRANSPOSASE-LIKE PROTEIN"/>
    <property type="match status" value="1"/>
</dbReference>
<dbReference type="EMBL" id="CABPRJ010000486">
    <property type="protein sequence ID" value="VVC28972.1"/>
    <property type="molecule type" value="Genomic_DNA"/>
</dbReference>
<name>A0A5E4MF76_9HEMI</name>
<evidence type="ECO:0000313" key="2">
    <source>
        <dbReference type="Proteomes" id="UP000325440"/>
    </source>
</evidence>
<dbReference type="Proteomes" id="UP000325440">
    <property type="component" value="Unassembled WGS sequence"/>
</dbReference>
<dbReference type="OrthoDB" id="10017160at2759"/>
<accession>A0A5E4MF76</accession>
<dbReference type="PANTHER" id="PTHR46060:SF1">
    <property type="entry name" value="MARINER MOS1 TRANSPOSASE-LIKE PROTEIN"/>
    <property type="match status" value="1"/>
</dbReference>
<organism evidence="1 2">
    <name type="scientific">Cinara cedri</name>
    <dbReference type="NCBI Taxonomy" id="506608"/>
    <lineage>
        <taxon>Eukaryota</taxon>
        <taxon>Metazoa</taxon>
        <taxon>Ecdysozoa</taxon>
        <taxon>Arthropoda</taxon>
        <taxon>Hexapoda</taxon>
        <taxon>Insecta</taxon>
        <taxon>Pterygota</taxon>
        <taxon>Neoptera</taxon>
        <taxon>Paraneoptera</taxon>
        <taxon>Hemiptera</taxon>
        <taxon>Sternorrhyncha</taxon>
        <taxon>Aphidomorpha</taxon>
        <taxon>Aphidoidea</taxon>
        <taxon>Aphididae</taxon>
        <taxon>Lachninae</taxon>
        <taxon>Cinara</taxon>
    </lineage>
</organism>
<keyword evidence="2" id="KW-1185">Reference proteome</keyword>
<dbReference type="Gene3D" id="3.30.420.10">
    <property type="entry name" value="Ribonuclease H-like superfamily/Ribonuclease H"/>
    <property type="match status" value="1"/>
</dbReference>
<dbReference type="InterPro" id="IPR052709">
    <property type="entry name" value="Transposase-MT_Hybrid"/>
</dbReference>
<dbReference type="GO" id="GO:0003676">
    <property type="term" value="F:nucleic acid binding"/>
    <property type="evidence" value="ECO:0007669"/>
    <property type="project" value="InterPro"/>
</dbReference>
<dbReference type="AlphaFoldDB" id="A0A5E4MF76"/>